<evidence type="ECO:0000313" key="4">
    <source>
        <dbReference type="Proteomes" id="UP000255295"/>
    </source>
</evidence>
<reference evidence="2 4" key="2">
    <citation type="submission" date="2018-06" db="EMBL/GenBank/DDBJ databases">
        <authorList>
            <consortium name="Pathogen Informatics"/>
            <person name="Doyle S."/>
        </authorList>
    </citation>
    <scope>NUCLEOTIDE SEQUENCE [LARGE SCALE GENOMIC DNA]</scope>
    <source>
        <strain evidence="2 4">NCTC10338</strain>
    </source>
</reference>
<dbReference type="RefSeq" id="WP_024360992.1">
    <property type="nucleotide sequence ID" value="NZ_BJNS01000006.1"/>
</dbReference>
<name>A0A2S0JZR3_LYSSH</name>
<dbReference type="AlphaFoldDB" id="A0A2S0JZR3"/>
<organism evidence="1 3">
    <name type="scientific">Lysinibacillus sphaericus</name>
    <name type="common">Bacillus sphaericus</name>
    <dbReference type="NCBI Taxonomy" id="1421"/>
    <lineage>
        <taxon>Bacteria</taxon>
        <taxon>Bacillati</taxon>
        <taxon>Bacillota</taxon>
        <taxon>Bacilli</taxon>
        <taxon>Bacillales</taxon>
        <taxon>Bacillaceae</taxon>
        <taxon>Lysinibacillus</taxon>
    </lineage>
</organism>
<evidence type="ECO:0000313" key="1">
    <source>
        <dbReference type="EMBL" id="AVK96586.1"/>
    </source>
</evidence>
<dbReference type="GeneID" id="48276548"/>
<dbReference type="EMBL" id="UFSZ01000001">
    <property type="protein sequence ID" value="SUV17616.1"/>
    <property type="molecule type" value="Genomic_DNA"/>
</dbReference>
<evidence type="ECO:0000313" key="2">
    <source>
        <dbReference type="EMBL" id="SUV17616.1"/>
    </source>
</evidence>
<evidence type="ECO:0000313" key="3">
    <source>
        <dbReference type="Proteomes" id="UP000238825"/>
    </source>
</evidence>
<protein>
    <submittedName>
        <fullName evidence="1">Uncharacterized protein</fullName>
    </submittedName>
</protein>
<proteinExistence type="predicted"/>
<dbReference type="Proteomes" id="UP000255295">
    <property type="component" value="Unassembled WGS sequence"/>
</dbReference>
<dbReference type="EMBL" id="CP019980">
    <property type="protein sequence ID" value="AVK96586.1"/>
    <property type="molecule type" value="Genomic_DNA"/>
</dbReference>
<sequence length="97" mass="11272">MQVDLTEFEGLNVKVVATIDHTLYRNVGAIILYEEDSHILSVRKLKRKIADQYIPTDELENFIFDSQADAIKFTHKLTRMSALDYLLVTNREKQLSE</sequence>
<accession>A0A2S0JZR3</accession>
<reference evidence="1 3" key="1">
    <citation type="submission" date="2017-03" db="EMBL/GenBank/DDBJ databases">
        <title>The whole genome sequencing and assembly of Lysinibacillus sphaericus DSM 28T strain.</title>
        <authorList>
            <person name="Lee Y.-J."/>
            <person name="Yi H."/>
            <person name="Bahn Y.-S."/>
            <person name="Kim J.F."/>
            <person name="Lee D.-W."/>
        </authorList>
    </citation>
    <scope>NUCLEOTIDE SEQUENCE [LARGE SCALE GENOMIC DNA]</scope>
    <source>
        <strain evidence="1 3">DSM 28</strain>
    </source>
</reference>
<dbReference type="Proteomes" id="UP000238825">
    <property type="component" value="Chromosome"/>
</dbReference>
<gene>
    <name evidence="1" type="ORF">LS41612_10070</name>
    <name evidence="2" type="ORF">NCTC10338_02721</name>
</gene>